<dbReference type="GO" id="GO:0004672">
    <property type="term" value="F:protein kinase activity"/>
    <property type="evidence" value="ECO:0007669"/>
    <property type="project" value="InterPro"/>
</dbReference>
<dbReference type="Gene3D" id="1.10.510.10">
    <property type="entry name" value="Transferase(Phosphotransferase) domain 1"/>
    <property type="match status" value="2"/>
</dbReference>
<dbReference type="PANTHER" id="PTHR24362">
    <property type="entry name" value="SERINE/THREONINE-PROTEIN KINASE NEK"/>
    <property type="match status" value="1"/>
</dbReference>
<dbReference type="InterPro" id="IPR011009">
    <property type="entry name" value="Kinase-like_dom_sf"/>
</dbReference>
<feature type="domain" description="Protein kinase" evidence="1">
    <location>
        <begin position="363"/>
        <end position="591"/>
    </location>
</feature>
<organism evidence="2 3">
    <name type="scientific">Mycena pura</name>
    <dbReference type="NCBI Taxonomy" id="153505"/>
    <lineage>
        <taxon>Eukaryota</taxon>
        <taxon>Fungi</taxon>
        <taxon>Dikarya</taxon>
        <taxon>Basidiomycota</taxon>
        <taxon>Agaricomycotina</taxon>
        <taxon>Agaricomycetes</taxon>
        <taxon>Agaricomycetidae</taxon>
        <taxon>Agaricales</taxon>
        <taxon>Marasmiineae</taxon>
        <taxon>Mycenaceae</taxon>
        <taxon>Mycena</taxon>
    </lineage>
</organism>
<gene>
    <name evidence="2" type="ORF">GGX14DRAFT_501449</name>
</gene>
<evidence type="ECO:0000313" key="3">
    <source>
        <dbReference type="Proteomes" id="UP001219525"/>
    </source>
</evidence>
<dbReference type="SUPFAM" id="SSF56112">
    <property type="entry name" value="Protein kinase-like (PK-like)"/>
    <property type="match status" value="2"/>
</dbReference>
<dbReference type="PANTHER" id="PTHR24362:SF309">
    <property type="entry name" value="PROTEIN KINASE DOMAIN-CONTAINING PROTEIN"/>
    <property type="match status" value="1"/>
</dbReference>
<dbReference type="GO" id="GO:0005524">
    <property type="term" value="F:ATP binding"/>
    <property type="evidence" value="ECO:0007669"/>
    <property type="project" value="InterPro"/>
</dbReference>
<protein>
    <recommendedName>
        <fullName evidence="1">Protein kinase domain-containing protein</fullName>
    </recommendedName>
</protein>
<dbReference type="PROSITE" id="PS50011">
    <property type="entry name" value="PROTEIN_KINASE_DOM"/>
    <property type="match status" value="1"/>
</dbReference>
<dbReference type="Proteomes" id="UP001219525">
    <property type="component" value="Unassembled WGS sequence"/>
</dbReference>
<evidence type="ECO:0000313" key="2">
    <source>
        <dbReference type="EMBL" id="KAJ7203613.1"/>
    </source>
</evidence>
<accession>A0AAD6VA07</accession>
<evidence type="ECO:0000259" key="1">
    <source>
        <dbReference type="PROSITE" id="PS50011"/>
    </source>
</evidence>
<dbReference type="EMBL" id="JARJCW010000050">
    <property type="protein sequence ID" value="KAJ7203613.1"/>
    <property type="molecule type" value="Genomic_DNA"/>
</dbReference>
<proteinExistence type="predicted"/>
<name>A0AAD6VA07_9AGAR</name>
<reference evidence="2" key="1">
    <citation type="submission" date="2023-03" db="EMBL/GenBank/DDBJ databases">
        <title>Massive genome expansion in bonnet fungi (Mycena s.s.) driven by repeated elements and novel gene families across ecological guilds.</title>
        <authorList>
            <consortium name="Lawrence Berkeley National Laboratory"/>
            <person name="Harder C.B."/>
            <person name="Miyauchi S."/>
            <person name="Viragh M."/>
            <person name="Kuo A."/>
            <person name="Thoen E."/>
            <person name="Andreopoulos B."/>
            <person name="Lu D."/>
            <person name="Skrede I."/>
            <person name="Drula E."/>
            <person name="Henrissat B."/>
            <person name="Morin E."/>
            <person name="Kohler A."/>
            <person name="Barry K."/>
            <person name="LaButti K."/>
            <person name="Morin E."/>
            <person name="Salamov A."/>
            <person name="Lipzen A."/>
            <person name="Mereny Z."/>
            <person name="Hegedus B."/>
            <person name="Baldrian P."/>
            <person name="Stursova M."/>
            <person name="Weitz H."/>
            <person name="Taylor A."/>
            <person name="Grigoriev I.V."/>
            <person name="Nagy L.G."/>
            <person name="Martin F."/>
            <person name="Kauserud H."/>
        </authorList>
    </citation>
    <scope>NUCLEOTIDE SEQUENCE</scope>
    <source>
        <strain evidence="2">9144</strain>
    </source>
</reference>
<keyword evidence="3" id="KW-1185">Reference proteome</keyword>
<dbReference type="AlphaFoldDB" id="A0AAD6VA07"/>
<comment type="caution">
    <text evidence="2">The sequence shown here is derived from an EMBL/GenBank/DDBJ whole genome shotgun (WGS) entry which is preliminary data.</text>
</comment>
<dbReference type="InterPro" id="IPR000719">
    <property type="entry name" value="Prot_kinase_dom"/>
</dbReference>
<sequence>MPTNQHGITAELSRPEIFWRDNYEHILDCGYRLRPRYKPDWVPSWKKDRLEDTAEDSLGLADIRGMVTNGWRCSDEVCVVLKRVDQDELRVLELLNALPRVPQNRTVPLLEVIPLSEKSDESLAVMPMFGRFHNTPCFDRLGDLIQALSQLMSGINFMHEHRIAHRDACLLNFVADKTYLVPGGFHFSAQRRAPDGKRWIKNFRPHSSVQVEYYIIDFGLSLIDPQPGDHGRVGQDKTVPEWRQHLPHYDPFKLDIYQFGSMILRDFMESEWYIGAALSPLHPLATAMTCENPDERLTAEEAARELERLAESEHEICITRNDQSVSSLSHPEIFWRDNYEHILDCGYRLRPRYKPDWVPSWKKDRLEDAAEDSLGLADVRGKVTNGWRCSDEVCVVLKRVDQDELRVLELLNALPRVSQNRTVPLLEVIPLSKKSDESLAVMPMFGRFHNTPCFDRLGDLIQALSQLMSGINFMHEHRIAHRDACLLNFVADKTYLVPGGFHFSAQRRAPDGKRWIKNFRPHSSVQVEYYIIDFGLSLIDPQPGDHGRVGQDKTVPEWRRHPPHYDPFKLDIYQFGSMILSYFLESERVRV</sequence>